<evidence type="ECO:0000313" key="5">
    <source>
        <dbReference type="EMBL" id="ODP28453.1"/>
    </source>
</evidence>
<evidence type="ECO:0000256" key="1">
    <source>
        <dbReference type="ARBA" id="ARBA00004924"/>
    </source>
</evidence>
<dbReference type="PANTHER" id="PTHR34384">
    <property type="entry name" value="L-2,3-DIAMINOPROPANOATE--CITRATE LIGASE"/>
    <property type="match status" value="1"/>
</dbReference>
<dbReference type="Pfam" id="PF06276">
    <property type="entry name" value="FhuF"/>
    <property type="match status" value="1"/>
</dbReference>
<protein>
    <submittedName>
        <fullName evidence="5">Uncharacterized protein</fullName>
    </submittedName>
</protein>
<dbReference type="STRING" id="1886670.PTI45_02203"/>
<comment type="caution">
    <text evidence="5">The sequence shown here is derived from an EMBL/GenBank/DDBJ whole genome shotgun (WGS) entry which is preliminary data.</text>
</comment>
<comment type="similarity">
    <text evidence="2">Belongs to the IucA/IucC family.</text>
</comment>
<dbReference type="Pfam" id="PF04183">
    <property type="entry name" value="IucA_IucC"/>
    <property type="match status" value="1"/>
</dbReference>
<dbReference type="PANTHER" id="PTHR34384:SF6">
    <property type="entry name" value="STAPHYLOFERRIN B SYNTHASE"/>
    <property type="match status" value="1"/>
</dbReference>
<comment type="pathway">
    <text evidence="1">Siderophore biosynthesis.</text>
</comment>
<sequence>MNWNEVLEPLATNKDQLVSEQSITPAYTDLEQTEIQIKQKVASEQVMQDLINTLLAEGFWSNDQLHLLSTEQLKQKLISTLIHQHKSQKEDILSVLSSITDTSLLQNSLWYYWEIPALSIEPSTLSDSSQRIDQPQYMVVFPVQSAIVQPYRYVPASVTIHSYRQRATARPASLSAKELTDTHVYAIRYSTTCTTDHNAPLLQITPLTPVQLMKIVNDQCLTATYREQPGVKRFVQLLEETIKQTTWSLDHSLSEESWCDRSASDFFQQMERYASLRDRPFHPVSKAKVGLDKQDYRQYSAEFAQPISLSWIAIKRNLVMEGEALLDRIVLDYQLYDYRQDSTLACDLSEPMTDLLSLDQQQQVIQAIENKGLNTNEYIAIPVHPWQLQHNLPHYLRTAQAQGDWIDLQLQLGLFEATSSVRSLSPVNDSPHYIKLPLSVFSLGASRYLPAVKLINGQRGQRMLEQALKCDPILAQQLFLCDERRWWAYMPEAGSLFDDEPRHLAAMVRTYPTSLITGEKGTRLLPMSALSVVLPVSTDAPREGHFFDEWMKVRDLDVNQESICILFGEVCQTFFQINLRLFRLGLMPELHGQNSVLVWQYGYMKQMLLRDHDSVRLHLPWLQQQGIDDPQYMIRPGYSNSLYNDTPEELIFYLQTLGIQVNLYAIIDALSTMYNIKEKLLWNILRDQLREQLHEVPFAVEVRQAIYSILFEKEEWPLKLLVKPLLEQAGVPGSMPSGQSTIQNPFLQL</sequence>
<dbReference type="Gene3D" id="1.10.510.40">
    <property type="match status" value="1"/>
</dbReference>
<dbReference type="GO" id="GO:0019290">
    <property type="term" value="P:siderophore biosynthetic process"/>
    <property type="evidence" value="ECO:0007669"/>
    <property type="project" value="InterPro"/>
</dbReference>
<name>A0A1E3L483_9BACL</name>
<dbReference type="GO" id="GO:0016881">
    <property type="term" value="F:acid-amino acid ligase activity"/>
    <property type="evidence" value="ECO:0007669"/>
    <property type="project" value="UniProtKB-ARBA"/>
</dbReference>
<dbReference type="RefSeq" id="WP_069327626.1">
    <property type="nucleotide sequence ID" value="NZ_MDER01000038.1"/>
</dbReference>
<dbReference type="InterPro" id="IPR007310">
    <property type="entry name" value="Aerobactin_biosyn_IucA/IucC_N"/>
</dbReference>
<evidence type="ECO:0000256" key="2">
    <source>
        <dbReference type="ARBA" id="ARBA00007832"/>
    </source>
</evidence>
<dbReference type="EMBL" id="MDER01000038">
    <property type="protein sequence ID" value="ODP28453.1"/>
    <property type="molecule type" value="Genomic_DNA"/>
</dbReference>
<feature type="domain" description="Aerobactin siderophore biosynthesis IucA/IucC N-terminal" evidence="3">
    <location>
        <begin position="267"/>
        <end position="530"/>
    </location>
</feature>
<gene>
    <name evidence="5" type="ORF">PTI45_02203</name>
</gene>
<reference evidence="5 6" key="1">
    <citation type="submission" date="2016-08" db="EMBL/GenBank/DDBJ databases">
        <title>Genome sequencing of Paenibacillus sp. TI45-13ar, isolated from Korean traditional nuruk.</title>
        <authorList>
            <person name="Kim S.-J."/>
        </authorList>
    </citation>
    <scope>NUCLEOTIDE SEQUENCE [LARGE SCALE GENOMIC DNA]</scope>
    <source>
        <strain evidence="5 6">TI45-13ar</strain>
    </source>
</reference>
<dbReference type="Proteomes" id="UP000094578">
    <property type="component" value="Unassembled WGS sequence"/>
</dbReference>
<evidence type="ECO:0000259" key="4">
    <source>
        <dbReference type="Pfam" id="PF06276"/>
    </source>
</evidence>
<accession>A0A1E3L483</accession>
<organism evidence="5 6">
    <name type="scientific">Paenibacillus nuruki</name>
    <dbReference type="NCBI Taxonomy" id="1886670"/>
    <lineage>
        <taxon>Bacteria</taxon>
        <taxon>Bacillati</taxon>
        <taxon>Bacillota</taxon>
        <taxon>Bacilli</taxon>
        <taxon>Bacillales</taxon>
        <taxon>Paenibacillaceae</taxon>
        <taxon>Paenibacillus</taxon>
    </lineage>
</organism>
<dbReference type="InterPro" id="IPR037455">
    <property type="entry name" value="LucA/IucC-like"/>
</dbReference>
<dbReference type="AlphaFoldDB" id="A0A1E3L483"/>
<evidence type="ECO:0000313" key="6">
    <source>
        <dbReference type="Proteomes" id="UP000094578"/>
    </source>
</evidence>
<proteinExistence type="inferred from homology"/>
<dbReference type="InterPro" id="IPR022770">
    <property type="entry name" value="IucA/IucC-like_C"/>
</dbReference>
<keyword evidence="6" id="KW-1185">Reference proteome</keyword>
<feature type="domain" description="Aerobactin siderophore biosynthesis IucA/IucC-like C-terminal" evidence="4">
    <location>
        <begin position="581"/>
        <end position="717"/>
    </location>
</feature>
<dbReference type="PATRIC" id="fig|1886670.3.peg.2243"/>
<evidence type="ECO:0000259" key="3">
    <source>
        <dbReference type="Pfam" id="PF04183"/>
    </source>
</evidence>